<protein>
    <submittedName>
        <fullName evidence="1">Uncharacterized protein</fullName>
    </submittedName>
</protein>
<dbReference type="Proteomes" id="UP000289372">
    <property type="component" value="Unassembled WGS sequence"/>
</dbReference>
<sequence>MSAPMRHWVAASAGDLHSLALRDISPRAADGRVTGPMSLPMTRACGYPMVAQTLRTLANPAGLMPRSHRRWATSKAWTARAQSPPCPRPHLPNPVLYERLHPIARSWARLTLVA</sequence>
<dbReference type="EMBL" id="PUUL01000056">
    <property type="protein sequence ID" value="RXD53934.1"/>
    <property type="molecule type" value="Genomic_DNA"/>
</dbReference>
<evidence type="ECO:0000313" key="1">
    <source>
        <dbReference type="EMBL" id="RXD53934.1"/>
    </source>
</evidence>
<accession>A0AAQ0YNS6</accession>
<evidence type="ECO:0000313" key="2">
    <source>
        <dbReference type="Proteomes" id="UP000289372"/>
    </source>
</evidence>
<gene>
    <name evidence="1" type="ORF">DB769_10925</name>
</gene>
<dbReference type="AlphaFoldDB" id="A0AAQ0YNS6"/>
<name>A0AAQ0YNS6_XANPE</name>
<comment type="caution">
    <text evidence="1">The sequence shown here is derived from an EMBL/GenBank/DDBJ whole genome shotgun (WGS) entry which is preliminary data.</text>
</comment>
<reference evidence="1 2" key="1">
    <citation type="submission" date="2018-02" db="EMBL/GenBank/DDBJ databases">
        <title>Characterization of Xanthomonas diversity in transplant houses and field plants.</title>
        <authorList>
            <person name="Abrahamian P."/>
            <person name="Timilsina S."/>
            <person name="Minsavage G.V."/>
            <person name="Goss E.M."/>
            <person name="Jones J.B."/>
            <person name="Vallad G.E."/>
        </authorList>
    </citation>
    <scope>NUCLEOTIDE SEQUENCE [LARGE SCALE GENOMIC DNA]</scope>
    <source>
        <strain evidence="1 2">GEV2132</strain>
    </source>
</reference>
<organism evidence="1 2">
    <name type="scientific">Xanthomonas perforans</name>
    <dbReference type="NCBI Taxonomy" id="442694"/>
    <lineage>
        <taxon>Bacteria</taxon>
        <taxon>Pseudomonadati</taxon>
        <taxon>Pseudomonadota</taxon>
        <taxon>Gammaproteobacteria</taxon>
        <taxon>Lysobacterales</taxon>
        <taxon>Lysobacteraceae</taxon>
        <taxon>Xanthomonas</taxon>
    </lineage>
</organism>
<proteinExistence type="predicted"/>